<gene>
    <name evidence="4" type="ORF">DET54_104378</name>
</gene>
<evidence type="ECO:0000259" key="3">
    <source>
        <dbReference type="Pfam" id="PF20434"/>
    </source>
</evidence>
<comment type="caution">
    <text evidence="4">The sequence shown here is derived from an EMBL/GenBank/DDBJ whole genome shotgun (WGS) entry which is preliminary data.</text>
</comment>
<evidence type="ECO:0000256" key="1">
    <source>
        <dbReference type="ARBA" id="ARBA00022801"/>
    </source>
</evidence>
<dbReference type="Pfam" id="PF00326">
    <property type="entry name" value="Peptidase_S9"/>
    <property type="match status" value="1"/>
</dbReference>
<proteinExistence type="predicted"/>
<evidence type="ECO:0000313" key="5">
    <source>
        <dbReference type="Proteomes" id="UP000248827"/>
    </source>
</evidence>
<dbReference type="PANTHER" id="PTHR48081:SF6">
    <property type="entry name" value="PEPTIDASE S9 PROLYL OLIGOPEPTIDASE CATALYTIC DOMAIN-CONTAINING PROTEIN"/>
    <property type="match status" value="1"/>
</dbReference>
<dbReference type="InterPro" id="IPR029058">
    <property type="entry name" value="AB_hydrolase_fold"/>
</dbReference>
<sequence>MKIQSVNLSNTNVILTAYLLDSSPEMPNIKQRPAVLVLPGGGYRACSDREAEPVAMAFLAEGYQVFILRYSLNQHAVFPRPLNDAEEALTLIRANSADWSIDPQKVAVCGFSAGGHLAAALGTMGSTRPNAMILGYPCILEEMSDIFPAPVPGVDQEVDELTPPAFLFHTFDDRRVPVQNSLAFADALNRKNIPFEMHIFPTGTHGLSLARPLTSSGLQSMVEPVVAQWFGLCTRWVSSVFGEFPSSIEPVLDEEVHEYSLDVKLGLLWNNEQCKKLILDAIPELGETPHPDAMGVPLRTILSYDGDLLTEEEQKQLNDGLKTISVI</sequence>
<dbReference type="SUPFAM" id="SSF53474">
    <property type="entry name" value="alpha/beta-Hydrolases"/>
    <property type="match status" value="1"/>
</dbReference>
<dbReference type="Gene3D" id="3.40.50.1820">
    <property type="entry name" value="alpha/beta hydrolase"/>
    <property type="match status" value="1"/>
</dbReference>
<dbReference type="InterPro" id="IPR001375">
    <property type="entry name" value="Peptidase_S9_cat"/>
</dbReference>
<protein>
    <submittedName>
        <fullName evidence="4">Acetyl esterase/lipase</fullName>
    </submittedName>
</protein>
<accession>A0ABX9BMV1</accession>
<organism evidence="4 5">
    <name type="scientific">Paenibacillus pabuli</name>
    <dbReference type="NCBI Taxonomy" id="1472"/>
    <lineage>
        <taxon>Bacteria</taxon>
        <taxon>Bacillati</taxon>
        <taxon>Bacillota</taxon>
        <taxon>Bacilli</taxon>
        <taxon>Bacillales</taxon>
        <taxon>Paenibacillaceae</taxon>
        <taxon>Paenibacillus</taxon>
    </lineage>
</organism>
<name>A0ABX9BMV1_9BACL</name>
<dbReference type="RefSeq" id="WP_111619727.1">
    <property type="nucleotide sequence ID" value="NZ_QLLI01000004.1"/>
</dbReference>
<feature type="domain" description="Peptidase S9 prolyl oligopeptidase catalytic" evidence="2">
    <location>
        <begin position="159"/>
        <end position="208"/>
    </location>
</feature>
<keyword evidence="1" id="KW-0378">Hydrolase</keyword>
<dbReference type="EMBL" id="QLLI01000004">
    <property type="protein sequence ID" value="RAI98321.1"/>
    <property type="molecule type" value="Genomic_DNA"/>
</dbReference>
<evidence type="ECO:0000313" key="4">
    <source>
        <dbReference type="EMBL" id="RAI98321.1"/>
    </source>
</evidence>
<evidence type="ECO:0000259" key="2">
    <source>
        <dbReference type="Pfam" id="PF00326"/>
    </source>
</evidence>
<reference evidence="4 5" key="1">
    <citation type="submission" date="2018-06" db="EMBL/GenBank/DDBJ databases">
        <title>Freshwater and sediment microbial communities from various areas in North America, analyzing microbe dynamics in response to fracking.</title>
        <authorList>
            <person name="Lamendella R."/>
        </authorList>
    </citation>
    <scope>NUCLEOTIDE SEQUENCE [LARGE SCALE GENOMIC DNA]</scope>
    <source>
        <strain evidence="4 5">NG-13</strain>
    </source>
</reference>
<dbReference type="PANTHER" id="PTHR48081">
    <property type="entry name" value="AB HYDROLASE SUPERFAMILY PROTEIN C4A8.06C"/>
    <property type="match status" value="1"/>
</dbReference>
<dbReference type="InterPro" id="IPR049492">
    <property type="entry name" value="BD-FAE-like_dom"/>
</dbReference>
<feature type="domain" description="BD-FAE-like" evidence="3">
    <location>
        <begin position="30"/>
        <end position="126"/>
    </location>
</feature>
<dbReference type="Pfam" id="PF20434">
    <property type="entry name" value="BD-FAE"/>
    <property type="match status" value="1"/>
</dbReference>
<dbReference type="Proteomes" id="UP000248827">
    <property type="component" value="Unassembled WGS sequence"/>
</dbReference>
<keyword evidence="5" id="KW-1185">Reference proteome</keyword>
<dbReference type="InterPro" id="IPR050300">
    <property type="entry name" value="GDXG_lipolytic_enzyme"/>
</dbReference>